<reference evidence="2" key="1">
    <citation type="submission" date="2020-12" db="EMBL/GenBank/DDBJ databases">
        <title>WGS assembly of Carya illinoinensis cv. Pawnee.</title>
        <authorList>
            <person name="Platts A."/>
            <person name="Shu S."/>
            <person name="Wright S."/>
            <person name="Barry K."/>
            <person name="Edger P."/>
            <person name="Pires J.C."/>
            <person name="Schmutz J."/>
        </authorList>
    </citation>
    <scope>NUCLEOTIDE SEQUENCE</scope>
    <source>
        <tissue evidence="2">Leaf</tissue>
    </source>
</reference>
<proteinExistence type="predicted"/>
<dbReference type="EMBL" id="CM031816">
    <property type="protein sequence ID" value="KAG6644074.1"/>
    <property type="molecule type" value="Genomic_DNA"/>
</dbReference>
<feature type="signal peptide" evidence="1">
    <location>
        <begin position="1"/>
        <end position="24"/>
    </location>
</feature>
<dbReference type="OrthoDB" id="1138362at2759"/>
<dbReference type="Proteomes" id="UP000811609">
    <property type="component" value="Chromosome 8"/>
</dbReference>
<evidence type="ECO:0000313" key="3">
    <source>
        <dbReference type="Proteomes" id="UP000811609"/>
    </source>
</evidence>
<dbReference type="AlphaFoldDB" id="A0A8T1PQE5"/>
<keyword evidence="3" id="KW-1185">Reference proteome</keyword>
<accession>A0A8T1PQE5</accession>
<evidence type="ECO:0000256" key="1">
    <source>
        <dbReference type="SAM" id="SignalP"/>
    </source>
</evidence>
<name>A0A8T1PQE5_CARIL</name>
<keyword evidence="1" id="KW-0732">Signal</keyword>
<feature type="chain" id="PRO_5035792293" description="Transmembrane protein" evidence="1">
    <location>
        <begin position="25"/>
        <end position="110"/>
    </location>
</feature>
<organism evidence="2 3">
    <name type="scientific">Carya illinoinensis</name>
    <name type="common">Pecan</name>
    <dbReference type="NCBI Taxonomy" id="32201"/>
    <lineage>
        <taxon>Eukaryota</taxon>
        <taxon>Viridiplantae</taxon>
        <taxon>Streptophyta</taxon>
        <taxon>Embryophyta</taxon>
        <taxon>Tracheophyta</taxon>
        <taxon>Spermatophyta</taxon>
        <taxon>Magnoliopsida</taxon>
        <taxon>eudicotyledons</taxon>
        <taxon>Gunneridae</taxon>
        <taxon>Pentapetalae</taxon>
        <taxon>rosids</taxon>
        <taxon>fabids</taxon>
        <taxon>Fagales</taxon>
        <taxon>Juglandaceae</taxon>
        <taxon>Carya</taxon>
    </lineage>
</organism>
<protein>
    <recommendedName>
        <fullName evidence="4">Transmembrane protein</fullName>
    </recommendedName>
</protein>
<gene>
    <name evidence="2" type="ORF">CIPAW_08G030500</name>
</gene>
<comment type="caution">
    <text evidence="2">The sequence shown here is derived from an EMBL/GenBank/DDBJ whole genome shotgun (WGS) entry which is preliminary data.</text>
</comment>
<sequence>MKSSSIIFLCLLMTIFSHIFPTISTPSPSPSLILLQRRLPMRKLSMLLPYDKHKYHKIQDGEEMKGSTIEEGSVAFKSTSSRDNSDEIVYHIDYHGVTTHPTPTPKQPKS</sequence>
<evidence type="ECO:0000313" key="2">
    <source>
        <dbReference type="EMBL" id="KAG6644074.1"/>
    </source>
</evidence>
<evidence type="ECO:0008006" key="4">
    <source>
        <dbReference type="Google" id="ProtNLM"/>
    </source>
</evidence>